<evidence type="ECO:0000259" key="1">
    <source>
        <dbReference type="Pfam" id="PF04230"/>
    </source>
</evidence>
<dbReference type="AlphaFoldDB" id="A0A7W5GD41"/>
<dbReference type="Pfam" id="PF04230">
    <property type="entry name" value="PS_pyruv_trans"/>
    <property type="match status" value="1"/>
</dbReference>
<dbReference type="GO" id="GO:0016740">
    <property type="term" value="F:transferase activity"/>
    <property type="evidence" value="ECO:0007669"/>
    <property type="project" value="UniProtKB-KW"/>
</dbReference>
<dbReference type="Proteomes" id="UP000518605">
    <property type="component" value="Unassembled WGS sequence"/>
</dbReference>
<gene>
    <name evidence="2" type="ORF">FHS16_005654</name>
</gene>
<dbReference type="RefSeq" id="WP_183570337.1">
    <property type="nucleotide sequence ID" value="NZ_CBCSLB010000026.1"/>
</dbReference>
<evidence type="ECO:0000313" key="2">
    <source>
        <dbReference type="EMBL" id="MBB3155546.1"/>
    </source>
</evidence>
<reference evidence="2 3" key="1">
    <citation type="submission" date="2020-08" db="EMBL/GenBank/DDBJ databases">
        <title>Genomic Encyclopedia of Type Strains, Phase III (KMG-III): the genomes of soil and plant-associated and newly described type strains.</title>
        <authorList>
            <person name="Whitman W."/>
        </authorList>
    </citation>
    <scope>NUCLEOTIDE SEQUENCE [LARGE SCALE GENOMIC DNA]</scope>
    <source>
        <strain evidence="2 3">CECT 8234</strain>
    </source>
</reference>
<organism evidence="2 3">
    <name type="scientific">Paenibacillus endophyticus</name>
    <dbReference type="NCBI Taxonomy" id="1294268"/>
    <lineage>
        <taxon>Bacteria</taxon>
        <taxon>Bacillati</taxon>
        <taxon>Bacillota</taxon>
        <taxon>Bacilli</taxon>
        <taxon>Bacillales</taxon>
        <taxon>Paenibacillaceae</taxon>
        <taxon>Paenibacillus</taxon>
    </lineage>
</organism>
<dbReference type="EMBL" id="JACHXW010000026">
    <property type="protein sequence ID" value="MBB3155546.1"/>
    <property type="molecule type" value="Genomic_DNA"/>
</dbReference>
<proteinExistence type="predicted"/>
<dbReference type="InterPro" id="IPR007345">
    <property type="entry name" value="Polysacch_pyruvyl_Trfase"/>
</dbReference>
<feature type="domain" description="Polysaccharide pyruvyl transferase" evidence="1">
    <location>
        <begin position="40"/>
        <end position="79"/>
    </location>
</feature>
<keyword evidence="3" id="KW-1185">Reference proteome</keyword>
<protein>
    <submittedName>
        <fullName evidence="2">Polysaccharide pyruvyl transferase WcaK-like protein</fullName>
    </submittedName>
</protein>
<evidence type="ECO:0000313" key="3">
    <source>
        <dbReference type="Proteomes" id="UP000518605"/>
    </source>
</evidence>
<name>A0A7W5GD41_9BACL</name>
<comment type="caution">
    <text evidence="2">The sequence shown here is derived from an EMBL/GenBank/DDBJ whole genome shotgun (WGS) entry which is preliminary data.</text>
</comment>
<accession>A0A7W5GD41</accession>
<sequence length="104" mass="12133">MEQITIMDMDSWQDNRVGMKFVEILNSLEPSIPVNHHTTKDYLEKYQLIAKADLILTSRLHVAVCAHYLNIKCLTYNYSPKIQYFVDECGNSDIVLLEKNLKVR</sequence>
<keyword evidence="2" id="KW-0808">Transferase</keyword>